<reference evidence="2 3" key="1">
    <citation type="submission" date="2021-06" db="EMBL/GenBank/DDBJ databases">
        <title>Caerostris extrusa draft genome.</title>
        <authorList>
            <person name="Kono N."/>
            <person name="Arakawa K."/>
        </authorList>
    </citation>
    <scope>NUCLEOTIDE SEQUENCE [LARGE SCALE GENOMIC DNA]</scope>
</reference>
<evidence type="ECO:0000313" key="3">
    <source>
        <dbReference type="Proteomes" id="UP001054945"/>
    </source>
</evidence>
<dbReference type="AlphaFoldDB" id="A0AAV4YA33"/>
<keyword evidence="3" id="KW-1185">Reference proteome</keyword>
<gene>
    <name evidence="2" type="ORF">CEXT_751831</name>
</gene>
<protein>
    <submittedName>
        <fullName evidence="2">Uncharacterized protein</fullName>
    </submittedName>
</protein>
<feature type="region of interest" description="Disordered" evidence="1">
    <location>
        <begin position="126"/>
        <end position="247"/>
    </location>
</feature>
<feature type="compositionally biased region" description="Polar residues" evidence="1">
    <location>
        <begin position="234"/>
        <end position="243"/>
    </location>
</feature>
<name>A0AAV4YA33_CAEEX</name>
<accession>A0AAV4YA33</accession>
<dbReference type="Proteomes" id="UP001054945">
    <property type="component" value="Unassembled WGS sequence"/>
</dbReference>
<feature type="compositionally biased region" description="Polar residues" evidence="1">
    <location>
        <begin position="152"/>
        <end position="163"/>
    </location>
</feature>
<proteinExistence type="predicted"/>
<organism evidence="2 3">
    <name type="scientific">Caerostris extrusa</name>
    <name type="common">Bark spider</name>
    <name type="synonym">Caerostris bankana</name>
    <dbReference type="NCBI Taxonomy" id="172846"/>
    <lineage>
        <taxon>Eukaryota</taxon>
        <taxon>Metazoa</taxon>
        <taxon>Ecdysozoa</taxon>
        <taxon>Arthropoda</taxon>
        <taxon>Chelicerata</taxon>
        <taxon>Arachnida</taxon>
        <taxon>Araneae</taxon>
        <taxon>Araneomorphae</taxon>
        <taxon>Entelegynae</taxon>
        <taxon>Araneoidea</taxon>
        <taxon>Araneidae</taxon>
        <taxon>Caerostris</taxon>
    </lineage>
</organism>
<sequence length="267" mass="29183">MSSKNKIVEDLLNLLNNPKPSSTRKTAELTIFNSEVKRGKNLCCQRRNTKMQDAAATRRNADRRAQAALLRINAQAALNWPRLEGGEPLLNTRGEFIGYKSDFNATSCRVTSEGWMILPNISRECIPARNAPPDYSDEEVQDSDSGMEDYFSSGSDNTMSSPGSGEAETAQDPETPTLSVMEGGYPQSSASITPDSASNLQIPSSPGTDENLESLPCTPLKSQSRVNSDIPINDLSQINSNKDTAYDSIPVEGVEDLEMKKEQVNEE</sequence>
<evidence type="ECO:0000313" key="2">
    <source>
        <dbReference type="EMBL" id="GIZ03055.1"/>
    </source>
</evidence>
<evidence type="ECO:0000256" key="1">
    <source>
        <dbReference type="SAM" id="MobiDB-lite"/>
    </source>
</evidence>
<comment type="caution">
    <text evidence="2">The sequence shown here is derived from an EMBL/GenBank/DDBJ whole genome shotgun (WGS) entry which is preliminary data.</text>
</comment>
<feature type="compositionally biased region" description="Acidic residues" evidence="1">
    <location>
        <begin position="135"/>
        <end position="147"/>
    </location>
</feature>
<feature type="compositionally biased region" description="Polar residues" evidence="1">
    <location>
        <begin position="186"/>
        <end position="208"/>
    </location>
</feature>
<dbReference type="EMBL" id="BPLR01018897">
    <property type="protein sequence ID" value="GIZ03055.1"/>
    <property type="molecule type" value="Genomic_DNA"/>
</dbReference>